<dbReference type="GO" id="GO:0002181">
    <property type="term" value="P:cytoplasmic translation"/>
    <property type="evidence" value="ECO:0007669"/>
    <property type="project" value="TreeGrafter"/>
</dbReference>
<dbReference type="Pfam" id="PF00347">
    <property type="entry name" value="Ribosomal_L6"/>
    <property type="match status" value="1"/>
</dbReference>
<feature type="domain" description="Large ribosomal subunit protein uL6 alpha-beta" evidence="5">
    <location>
        <begin position="104"/>
        <end position="177"/>
    </location>
</feature>
<dbReference type="PROSITE" id="PS00525">
    <property type="entry name" value="RIBOSOMAL_L6_1"/>
    <property type="match status" value="1"/>
</dbReference>
<dbReference type="GO" id="GO:0019843">
    <property type="term" value="F:rRNA binding"/>
    <property type="evidence" value="ECO:0007669"/>
    <property type="project" value="InterPro"/>
</dbReference>
<dbReference type="GO" id="GO:1990904">
    <property type="term" value="C:ribonucleoprotein complex"/>
    <property type="evidence" value="ECO:0007669"/>
    <property type="project" value="UniProtKB-KW"/>
</dbReference>
<keyword evidence="3 4" id="KW-0687">Ribonucleoprotein</keyword>
<sequence>MPRKANIINRRSLNLVSKAEAVSCAWILDRYAGRARVKIENQVHALQRDIPDLVTCCNGRCFIYFSKKDESKKARQLQGTLSKVLANIIQGIAVGAEVKLRLNGVGYKAKVEQQKLILDVGFSHSVNIPIPPDITASLPDTTSITLSATNKEKLGAFAAKLRQVRPPEPYKGKGIQYVTESVSLKSGKSKR</sequence>
<evidence type="ECO:0000256" key="3">
    <source>
        <dbReference type="ARBA" id="ARBA00023274"/>
    </source>
</evidence>
<dbReference type="PANTHER" id="PTHR11655:SF14">
    <property type="entry name" value="LARGE RIBOSOMAL SUBUNIT PROTEIN UL6M"/>
    <property type="match status" value="1"/>
</dbReference>
<accession>D9IXQ6</accession>
<name>D9IXQ6_9ALVE</name>
<dbReference type="Gene3D" id="3.90.930.12">
    <property type="entry name" value="Ribosomal protein L6, alpha-beta domain"/>
    <property type="match status" value="1"/>
</dbReference>
<dbReference type="InterPro" id="IPR000702">
    <property type="entry name" value="Ribosomal_uL6-like"/>
</dbReference>
<keyword evidence="6" id="KW-0150">Chloroplast</keyword>
<protein>
    <submittedName>
        <fullName evidence="6">Ribosomal protein L6</fullName>
    </submittedName>
</protein>
<keyword evidence="2 4" id="KW-0689">Ribosomal protein</keyword>
<evidence type="ECO:0000256" key="1">
    <source>
        <dbReference type="ARBA" id="ARBA00009356"/>
    </source>
</evidence>
<dbReference type="InterPro" id="IPR036789">
    <property type="entry name" value="Ribosomal_uL6-like_a/b-dom_sf"/>
</dbReference>
<dbReference type="RefSeq" id="YP_003795435.1">
    <property type="nucleotide sequence ID" value="NC_014345.1"/>
</dbReference>
<organism evidence="6">
    <name type="scientific">Chromerida sp. RM11</name>
    <dbReference type="NCBI Taxonomy" id="348535"/>
    <lineage>
        <taxon>Eukaryota</taxon>
        <taxon>Sar</taxon>
        <taxon>Alveolata</taxon>
        <taxon>Colpodellida</taxon>
    </lineage>
</organism>
<dbReference type="AlphaFoldDB" id="D9IXQ6"/>
<evidence type="ECO:0000256" key="2">
    <source>
        <dbReference type="ARBA" id="ARBA00022980"/>
    </source>
</evidence>
<comment type="similarity">
    <text evidence="1 4">Belongs to the universal ribosomal protein uL6 family.</text>
</comment>
<dbReference type="InterPro" id="IPR020040">
    <property type="entry name" value="Ribosomal_uL6_a/b-dom"/>
</dbReference>
<evidence type="ECO:0000259" key="5">
    <source>
        <dbReference type="Pfam" id="PF00347"/>
    </source>
</evidence>
<evidence type="ECO:0000256" key="4">
    <source>
        <dbReference type="RuleBase" id="RU003869"/>
    </source>
</evidence>
<dbReference type="SUPFAM" id="SSF56053">
    <property type="entry name" value="Ribosomal protein L6"/>
    <property type="match status" value="1"/>
</dbReference>
<dbReference type="PRINTS" id="PR00059">
    <property type="entry name" value="RIBOSOMALL6"/>
</dbReference>
<dbReference type="GO" id="GO:0005840">
    <property type="term" value="C:ribosome"/>
    <property type="evidence" value="ECO:0007669"/>
    <property type="project" value="UniProtKB-KW"/>
</dbReference>
<reference evidence="6" key="1">
    <citation type="journal article" date="2010" name="Proc. Natl. Acad. Sci. U.S.A.">
        <title>A common red algal origin of the apicomplexan, dinoflagellate, and heterokont plastids.</title>
        <authorList>
            <person name="Janouskovec J."/>
            <person name="Horak A."/>
            <person name="Obornik M."/>
            <person name="Lukes J."/>
            <person name="Keeling P.J."/>
        </authorList>
    </citation>
    <scope>NUCLEOTIDE SEQUENCE [LARGE SCALE GENOMIC DNA]</scope>
</reference>
<evidence type="ECO:0000313" key="6">
    <source>
        <dbReference type="EMBL" id="ADJ66623.1"/>
    </source>
</evidence>
<geneLocation type="chloroplast" evidence="6"/>
<dbReference type="PANTHER" id="PTHR11655">
    <property type="entry name" value="60S/50S RIBOSOMAL PROTEIN L6/L9"/>
    <property type="match status" value="1"/>
</dbReference>
<gene>
    <name evidence="6" type="primary">rpl6</name>
</gene>
<dbReference type="EMBL" id="HM222968">
    <property type="protein sequence ID" value="ADJ66623.1"/>
    <property type="molecule type" value="Genomic_DNA"/>
</dbReference>
<dbReference type="GeneID" id="9481104"/>
<proteinExistence type="inferred from homology"/>
<dbReference type="InterPro" id="IPR019906">
    <property type="entry name" value="Ribosomal_uL6_bac-type"/>
</dbReference>
<keyword evidence="6" id="KW-0934">Plastid</keyword>
<dbReference type="InterPro" id="IPR002358">
    <property type="entry name" value="Ribosomal_uL6_CS"/>
</dbReference>
<dbReference type="GO" id="GO:0003735">
    <property type="term" value="F:structural constituent of ribosome"/>
    <property type="evidence" value="ECO:0007669"/>
    <property type="project" value="InterPro"/>
</dbReference>